<keyword evidence="9 11" id="KW-0408">Iron</keyword>
<dbReference type="InterPro" id="IPR008333">
    <property type="entry name" value="Cbr1-like_FAD-bd_dom"/>
</dbReference>
<gene>
    <name evidence="11" type="primary">pyrK</name>
    <name evidence="13" type="ORF">JOC54_000812</name>
</gene>
<dbReference type="PANTHER" id="PTHR43513:SF3">
    <property type="entry name" value="DIHYDROOROTATE DEHYDROGENASE B (NAD(+)), ELECTRON TRANSFER SUBUNIT-RELATED"/>
    <property type="match status" value="1"/>
</dbReference>
<dbReference type="PANTHER" id="PTHR43513">
    <property type="entry name" value="DIHYDROOROTATE DEHYDROGENASE B (NAD(+)), ELECTRON TRANSFER SUBUNIT"/>
    <property type="match status" value="1"/>
</dbReference>
<dbReference type="InterPro" id="IPR017938">
    <property type="entry name" value="Riboflavin_synthase-like_b-brl"/>
</dbReference>
<evidence type="ECO:0000256" key="2">
    <source>
        <dbReference type="ARBA" id="ARBA00022448"/>
    </source>
</evidence>
<dbReference type="SUPFAM" id="SSF63380">
    <property type="entry name" value="Riboflavin synthase domain-like"/>
    <property type="match status" value="1"/>
</dbReference>
<evidence type="ECO:0000256" key="10">
    <source>
        <dbReference type="ARBA" id="ARBA00023014"/>
    </source>
</evidence>
<comment type="subunit">
    <text evidence="11">Heterotetramer of 2 PyrK and 2 PyrD type B subunits.</text>
</comment>
<dbReference type="Pfam" id="PF00175">
    <property type="entry name" value="NAD_binding_1"/>
    <property type="match status" value="1"/>
</dbReference>
<comment type="function">
    <text evidence="11">Responsible for channeling the electrons from the oxidation of dihydroorotate from the FMN redox center in the PyrD type B subunit to the ultimate electron acceptor NAD(+).</text>
</comment>
<reference evidence="13" key="1">
    <citation type="submission" date="2021-01" db="EMBL/GenBank/DDBJ databases">
        <title>Genomic Encyclopedia of Type Strains, Phase IV (KMG-IV): sequencing the most valuable type-strain genomes for metagenomic binning, comparative biology and taxonomic classification.</title>
        <authorList>
            <person name="Goeker M."/>
        </authorList>
    </citation>
    <scope>NUCLEOTIDE SEQUENCE</scope>
    <source>
        <strain evidence="13">DSM 21943</strain>
    </source>
</reference>
<comment type="similarity">
    <text evidence="1 11">Belongs to the PyrK family.</text>
</comment>
<dbReference type="InterPro" id="IPR039261">
    <property type="entry name" value="FNR_nucleotide-bd"/>
</dbReference>
<organism evidence="13 14">
    <name type="scientific">Shouchella xiaoxiensis</name>
    <dbReference type="NCBI Taxonomy" id="766895"/>
    <lineage>
        <taxon>Bacteria</taxon>
        <taxon>Bacillati</taxon>
        <taxon>Bacillota</taxon>
        <taxon>Bacilli</taxon>
        <taxon>Bacillales</taxon>
        <taxon>Bacillaceae</taxon>
        <taxon>Shouchella</taxon>
    </lineage>
</organism>
<dbReference type="InterPro" id="IPR001433">
    <property type="entry name" value="OxRdtase_FAD/NAD-bd"/>
</dbReference>
<dbReference type="SUPFAM" id="SSF52343">
    <property type="entry name" value="Ferredoxin reductase-like, C-terminal NADP-linked domain"/>
    <property type="match status" value="1"/>
</dbReference>
<feature type="binding site" evidence="11">
    <location>
        <position position="227"/>
    </location>
    <ligand>
        <name>[2Fe-2S] cluster</name>
        <dbReference type="ChEBI" id="CHEBI:190135"/>
    </ligand>
</feature>
<dbReference type="HAMAP" id="MF_01211">
    <property type="entry name" value="DHODB_Fe_S_bind"/>
    <property type="match status" value="1"/>
</dbReference>
<evidence type="ECO:0000256" key="5">
    <source>
        <dbReference type="ARBA" id="ARBA00022723"/>
    </source>
</evidence>
<feature type="binding site" evidence="11">
    <location>
        <begin position="78"/>
        <end position="79"/>
    </location>
    <ligand>
        <name>FAD</name>
        <dbReference type="ChEBI" id="CHEBI:57692"/>
    </ligand>
</feature>
<evidence type="ECO:0000256" key="7">
    <source>
        <dbReference type="ARBA" id="ARBA00022975"/>
    </source>
</evidence>
<feature type="binding site" evidence="11">
    <location>
        <begin position="71"/>
        <end position="73"/>
    </location>
    <ligand>
        <name>FAD</name>
        <dbReference type="ChEBI" id="CHEBI:57692"/>
    </ligand>
</feature>
<dbReference type="CDD" id="cd06218">
    <property type="entry name" value="DHOD_e_trans"/>
    <property type="match status" value="1"/>
</dbReference>
<feature type="binding site" evidence="11">
    <location>
        <position position="246"/>
    </location>
    <ligand>
        <name>[2Fe-2S] cluster</name>
        <dbReference type="ChEBI" id="CHEBI:190135"/>
    </ligand>
</feature>
<dbReference type="Pfam" id="PF00970">
    <property type="entry name" value="FAD_binding_6"/>
    <property type="match status" value="1"/>
</dbReference>
<keyword evidence="2 11" id="KW-0813">Transport</keyword>
<evidence type="ECO:0000256" key="9">
    <source>
        <dbReference type="ARBA" id="ARBA00023004"/>
    </source>
</evidence>
<keyword evidence="4 11" id="KW-0001">2Fe-2S</keyword>
<dbReference type="InterPro" id="IPR017927">
    <property type="entry name" value="FAD-bd_FR_type"/>
</dbReference>
<evidence type="ECO:0000256" key="6">
    <source>
        <dbReference type="ARBA" id="ARBA00022827"/>
    </source>
</evidence>
<keyword evidence="6 11" id="KW-0274">FAD</keyword>
<comment type="cofactor">
    <cofactor evidence="11">
        <name>FAD</name>
        <dbReference type="ChEBI" id="CHEBI:57692"/>
    </cofactor>
    <text evidence="11">Binds 1 FAD per subunit.</text>
</comment>
<proteinExistence type="inferred from homology"/>
<dbReference type="Gene3D" id="3.40.50.80">
    <property type="entry name" value="Nucleotide-binding domain of ferredoxin-NADP reductase (FNR) module"/>
    <property type="match status" value="1"/>
</dbReference>
<feature type="binding site" evidence="11">
    <location>
        <position position="230"/>
    </location>
    <ligand>
        <name>[2Fe-2S] cluster</name>
        <dbReference type="ChEBI" id="CHEBI:190135"/>
    </ligand>
</feature>
<keyword evidence="14" id="KW-1185">Reference proteome</keyword>
<comment type="pathway">
    <text evidence="11">Pyrimidine metabolism; UMP biosynthesis via de novo pathway; orotate from (S)-dihydroorotate (NAD(+) route): step 1/1.</text>
</comment>
<dbReference type="InterPro" id="IPR012165">
    <property type="entry name" value="Cyt_c3_hydrogenase_gsu"/>
</dbReference>
<dbReference type="PIRSF" id="PIRSF006816">
    <property type="entry name" value="Cyc3_hyd_g"/>
    <property type="match status" value="1"/>
</dbReference>
<dbReference type="Proteomes" id="UP001179280">
    <property type="component" value="Unassembled WGS sequence"/>
</dbReference>
<accession>A0ABS2SRD6</accession>
<dbReference type="InterPro" id="IPR050353">
    <property type="entry name" value="PyrK_electron_transfer"/>
</dbReference>
<sequence length="259" mass="28223">MREKYGELTVVKQSKIAKDSYKLVLKGSTVKHMSQPGQFLHVRVDQSEDLLLRRPISIADVDLERNEVTMIYRAGGAGTKRLSSQPTGNQLSVLGPLGKGFPLEQAMSGETALLIGGGIGVPPLYYLAKQLVEKGVHVTAVLGFASKDDVFYAEEFSQLGDVYVTTVDGSYGIHGFVTNAIDEKKLTGDVLYSCGPTPMLKVLTERYRDQRAFISLEERMGCGIGACFACVCHVENGAEHEYRKICTDGPVFPVGEVVL</sequence>
<evidence type="ECO:0000313" key="13">
    <source>
        <dbReference type="EMBL" id="MBM7837581.1"/>
    </source>
</evidence>
<dbReference type="Gene3D" id="2.10.240.10">
    <property type="entry name" value="Dihydroorotate dehydrogenase, electron transfer subunit"/>
    <property type="match status" value="1"/>
</dbReference>
<evidence type="ECO:0000313" key="14">
    <source>
        <dbReference type="Proteomes" id="UP001179280"/>
    </source>
</evidence>
<evidence type="ECO:0000256" key="8">
    <source>
        <dbReference type="ARBA" id="ARBA00022982"/>
    </source>
</evidence>
<feature type="binding site" evidence="11">
    <location>
        <position position="222"/>
    </location>
    <ligand>
        <name>[2Fe-2S] cluster</name>
        <dbReference type="ChEBI" id="CHEBI:190135"/>
    </ligand>
</feature>
<keyword evidence="8 11" id="KW-0249">Electron transport</keyword>
<dbReference type="Gene3D" id="2.40.30.10">
    <property type="entry name" value="Translation factors"/>
    <property type="match status" value="1"/>
</dbReference>
<evidence type="ECO:0000256" key="4">
    <source>
        <dbReference type="ARBA" id="ARBA00022714"/>
    </source>
</evidence>
<dbReference type="InterPro" id="IPR023455">
    <property type="entry name" value="Dihydroorotate_DHASE_ETsu"/>
</dbReference>
<feature type="binding site" evidence="11">
    <location>
        <begin position="54"/>
        <end position="57"/>
    </location>
    <ligand>
        <name>FAD</name>
        <dbReference type="ChEBI" id="CHEBI:57692"/>
    </ligand>
</feature>
<evidence type="ECO:0000256" key="1">
    <source>
        <dbReference type="ARBA" id="ARBA00006422"/>
    </source>
</evidence>
<comment type="cofactor">
    <cofactor evidence="11">
        <name>[2Fe-2S] cluster</name>
        <dbReference type="ChEBI" id="CHEBI:190135"/>
    </cofactor>
    <text evidence="11">Binds 1 [2Fe-2S] cluster per subunit.</text>
</comment>
<comment type="caution">
    <text evidence="13">The sequence shown here is derived from an EMBL/GenBank/DDBJ whole genome shotgun (WGS) entry which is preliminary data.</text>
</comment>
<dbReference type="InterPro" id="IPR037117">
    <property type="entry name" value="Dihydroorotate_DH_ele_sf"/>
</dbReference>
<evidence type="ECO:0000256" key="3">
    <source>
        <dbReference type="ARBA" id="ARBA00022630"/>
    </source>
</evidence>
<keyword evidence="10 11" id="KW-0411">Iron-sulfur</keyword>
<evidence type="ECO:0000256" key="11">
    <source>
        <dbReference type="HAMAP-Rule" id="MF_01211"/>
    </source>
</evidence>
<feature type="domain" description="FAD-binding FR-type" evidence="12">
    <location>
        <begin position="3"/>
        <end position="103"/>
    </location>
</feature>
<dbReference type="NCBIfam" id="NF000799">
    <property type="entry name" value="PRK00054.1-4"/>
    <property type="match status" value="1"/>
</dbReference>
<dbReference type="InterPro" id="IPR019480">
    <property type="entry name" value="Dihydroorotate_DH_Fe-S-bd"/>
</dbReference>
<keyword evidence="5 11" id="KW-0479">Metal-binding</keyword>
<dbReference type="Pfam" id="PF10418">
    <property type="entry name" value="DHODB_Fe-S_bind"/>
    <property type="match status" value="1"/>
</dbReference>
<protein>
    <recommendedName>
        <fullName evidence="11">Dihydroorotate dehydrogenase B (NAD(+)), electron transfer subunit</fullName>
    </recommendedName>
    <alternativeName>
        <fullName evidence="11">Dihydroorotate oxidase B, electron transfer subunit</fullName>
    </alternativeName>
</protein>
<name>A0ABS2SRD6_9BACI</name>
<keyword evidence="3 11" id="KW-0285">Flavoprotein</keyword>
<dbReference type="PRINTS" id="PR00409">
    <property type="entry name" value="PHDIOXRDTASE"/>
</dbReference>
<dbReference type="PROSITE" id="PS51384">
    <property type="entry name" value="FAD_FR"/>
    <property type="match status" value="1"/>
</dbReference>
<keyword evidence="7 11" id="KW-0665">Pyrimidine biosynthesis</keyword>
<dbReference type="NCBIfam" id="NF000797">
    <property type="entry name" value="PRK00054.1-2"/>
    <property type="match status" value="1"/>
</dbReference>
<dbReference type="RefSeq" id="WP_204464601.1">
    <property type="nucleotide sequence ID" value="NZ_JAFBCV010000002.1"/>
</dbReference>
<dbReference type="EMBL" id="JAFBCV010000002">
    <property type="protein sequence ID" value="MBM7837581.1"/>
    <property type="molecule type" value="Genomic_DNA"/>
</dbReference>
<evidence type="ECO:0000259" key="12">
    <source>
        <dbReference type="PROSITE" id="PS51384"/>
    </source>
</evidence>